<dbReference type="RefSeq" id="WP_044842139.1">
    <property type="nucleotide sequence ID" value="NZ_CP059733.1"/>
</dbReference>
<keyword evidence="2" id="KW-1185">Reference proteome</keyword>
<reference evidence="1 2" key="2">
    <citation type="journal article" date="2022" name="Mar. Drugs">
        <title>Bioassay-Guided Fractionation Leads to the Detection of Cholic Acid Generated by the Rare Thalassomonas sp.</title>
        <authorList>
            <person name="Pheiffer F."/>
            <person name="Schneider Y.K."/>
            <person name="Hansen E.H."/>
            <person name="Andersen J.H."/>
            <person name="Isaksson J."/>
            <person name="Busche T."/>
            <person name="R C."/>
            <person name="Kalinowski J."/>
            <person name="Zyl L.V."/>
            <person name="Trindade M."/>
        </authorList>
    </citation>
    <scope>NUCLEOTIDE SEQUENCE [LARGE SCALE GENOMIC DNA]</scope>
    <source>
        <strain evidence="1 2">XOM25</strain>
    </source>
</reference>
<dbReference type="Pfam" id="PF14113">
    <property type="entry name" value="Tae4"/>
    <property type="match status" value="1"/>
</dbReference>
<sequence length="174" mass="20056">MHFQKLWDNHPTILGQDNPCSTNGTPNFSNQCAIKLGVALARCGVNTSSLPGATHCWHGHSKSEGHIIRAEELANALNRFSVAGIQQSQQVNPKNYFEEIRGKKGIIFFKDYWQRKTNGKTESFRNRSGDHIDLWNGSRLTDWKTWIRVRLNFVIPGIWSDFELSKAIWFWRII</sequence>
<dbReference type="EMBL" id="CP059733">
    <property type="protein sequence ID" value="WDE03808.1"/>
    <property type="molecule type" value="Genomic_DNA"/>
</dbReference>
<accession>A0AAF0C7K8</accession>
<dbReference type="AlphaFoldDB" id="A0AAF0C7K8"/>
<evidence type="ECO:0008006" key="3">
    <source>
        <dbReference type="Google" id="ProtNLM"/>
    </source>
</evidence>
<proteinExistence type="predicted"/>
<dbReference type="KEGG" id="tvd:SG34_020860"/>
<protein>
    <recommendedName>
        <fullName evidence="3">Type VI secretion system (T6SS), amidase effector protein 4</fullName>
    </recommendedName>
</protein>
<name>A0AAF0C7K8_9GAMM</name>
<evidence type="ECO:0000313" key="1">
    <source>
        <dbReference type="EMBL" id="WDE03808.1"/>
    </source>
</evidence>
<gene>
    <name evidence="1" type="ORF">SG34_020860</name>
</gene>
<evidence type="ECO:0000313" key="2">
    <source>
        <dbReference type="Proteomes" id="UP000032352"/>
    </source>
</evidence>
<organism evidence="1 2">
    <name type="scientific">Thalassomonas viridans</name>
    <dbReference type="NCBI Taxonomy" id="137584"/>
    <lineage>
        <taxon>Bacteria</taxon>
        <taxon>Pseudomonadati</taxon>
        <taxon>Pseudomonadota</taxon>
        <taxon>Gammaproteobacteria</taxon>
        <taxon>Alteromonadales</taxon>
        <taxon>Colwelliaceae</taxon>
        <taxon>Thalassomonas</taxon>
    </lineage>
</organism>
<dbReference type="Gene3D" id="3.90.1720.80">
    <property type="match status" value="1"/>
</dbReference>
<dbReference type="InterPro" id="IPR025562">
    <property type="entry name" value="Tae4"/>
</dbReference>
<dbReference type="Proteomes" id="UP000032352">
    <property type="component" value="Chromosome"/>
</dbReference>
<reference evidence="1 2" key="1">
    <citation type="journal article" date="2015" name="Genome Announc.">
        <title>Draft Genome Sequences of Marine Isolates of Thalassomonas viridans and Thalassomonas actiniarum.</title>
        <authorList>
            <person name="Olonade I."/>
            <person name="van Zyl L.J."/>
            <person name="Trindade M."/>
        </authorList>
    </citation>
    <scope>NUCLEOTIDE SEQUENCE [LARGE SCALE GENOMIC DNA]</scope>
    <source>
        <strain evidence="1 2">XOM25</strain>
    </source>
</reference>